<dbReference type="PANTHER" id="PTHR48107">
    <property type="entry name" value="NADPH-DEPENDENT ALDEHYDE REDUCTASE-LIKE PROTEIN, CHLOROPLASTIC-RELATED"/>
    <property type="match status" value="1"/>
</dbReference>
<evidence type="ECO:0000256" key="4">
    <source>
        <dbReference type="ARBA" id="ARBA00023002"/>
    </source>
</evidence>
<dbReference type="CDD" id="cd05233">
    <property type="entry name" value="SDR_c"/>
    <property type="match status" value="1"/>
</dbReference>
<accession>A0A2U3P027</accession>
<evidence type="ECO:0000256" key="2">
    <source>
        <dbReference type="ARBA" id="ARBA00005254"/>
    </source>
</evidence>
<dbReference type="GO" id="GO:0016614">
    <property type="term" value="F:oxidoreductase activity, acting on CH-OH group of donors"/>
    <property type="evidence" value="ECO:0007669"/>
    <property type="project" value="UniProtKB-ARBA"/>
</dbReference>
<dbReference type="STRING" id="1841860.GCA_900157375_04924"/>
<comment type="pathway">
    <text evidence="1">Lipid metabolism; fatty acid beta-oxidation.</text>
</comment>
<organism evidence="6 7">
    <name type="scientific">Mycobacterium rhizamassiliense</name>
    <dbReference type="NCBI Taxonomy" id="1841860"/>
    <lineage>
        <taxon>Bacteria</taxon>
        <taxon>Bacillati</taxon>
        <taxon>Actinomycetota</taxon>
        <taxon>Actinomycetes</taxon>
        <taxon>Mycobacteriales</taxon>
        <taxon>Mycobacteriaceae</taxon>
        <taxon>Mycobacterium</taxon>
    </lineage>
</organism>
<comment type="similarity">
    <text evidence="2">Belongs to the enoyl-CoA hydratase/isomerase family.</text>
</comment>
<dbReference type="EMBL" id="FUFA01000005">
    <property type="protein sequence ID" value="SPM37078.1"/>
    <property type="molecule type" value="Genomic_DNA"/>
</dbReference>
<name>A0A2U3P027_9MYCO</name>
<proteinExistence type="inferred from homology"/>
<dbReference type="SUPFAM" id="SSF51735">
    <property type="entry name" value="NAD(P)-binding Rossmann-fold domains"/>
    <property type="match status" value="1"/>
</dbReference>
<dbReference type="AlphaFoldDB" id="A0A2U3P027"/>
<gene>
    <name evidence="6" type="ORF">MRAB57_4921</name>
</gene>
<comment type="similarity">
    <text evidence="3">Belongs to the short-chain dehydrogenases/reductases (SDR) family.</text>
</comment>
<dbReference type="UniPathway" id="UPA00659"/>
<dbReference type="RefSeq" id="WP_077089673.1">
    <property type="nucleotide sequence ID" value="NZ_LT721901.1"/>
</dbReference>
<dbReference type="OrthoDB" id="286404at2"/>
<evidence type="ECO:0000313" key="7">
    <source>
        <dbReference type="Proteomes" id="UP000240988"/>
    </source>
</evidence>
<dbReference type="CDD" id="cd03449">
    <property type="entry name" value="R_hydratase"/>
    <property type="match status" value="1"/>
</dbReference>
<keyword evidence="4" id="KW-0560">Oxidoreductase</keyword>
<evidence type="ECO:0000259" key="5">
    <source>
        <dbReference type="Pfam" id="PF01575"/>
    </source>
</evidence>
<dbReference type="InterPro" id="IPR002539">
    <property type="entry name" value="MaoC-like_dom"/>
</dbReference>
<dbReference type="GO" id="GO:0004300">
    <property type="term" value="F:enoyl-CoA hydratase activity"/>
    <property type="evidence" value="ECO:0007669"/>
    <property type="project" value="UniProtKB-ARBA"/>
</dbReference>
<evidence type="ECO:0000256" key="1">
    <source>
        <dbReference type="ARBA" id="ARBA00005005"/>
    </source>
</evidence>
<dbReference type="Pfam" id="PF01575">
    <property type="entry name" value="MaoC_dehydratas"/>
    <property type="match status" value="1"/>
</dbReference>
<dbReference type="Gene3D" id="3.10.129.10">
    <property type="entry name" value="Hotdog Thioesterase"/>
    <property type="match status" value="1"/>
</dbReference>
<sequence>MTVFTNFDDVKEGETASLVKTITDADIRRFVELTGDDNPLHVDAEYANHTPFKEIVVHGMLGASFVSTVIGTKLPGPGALWVSQSFDFSLPVRLGDTLTVSCTVVRKHVRDRLLELEMRITNQHGQAVLVGQGKVKLLEAPKASAVAPKSALKAAIVTGGGGGIGSAICEHLATDGYSVVVNYLNSRDRADALVRQLNAIEPAMTRAVAVQADVSTAEGCARLNDAAQGHFGGVSALINAASPRIVAKPLAQMSWADMQQHLDVQVKSAFLAIQAVAPAMAANRGGRIVCITSESVDGTPVSGWTAYATAKGALATMSRYLAAELGPHGVTVNCVSPGMTDTRFISGVSEKQQLVTARLKPLRRLGTPADVAGTVAFLLSDQAAYITGQSLKVNGGGTMS</sequence>
<dbReference type="GO" id="GO:0006635">
    <property type="term" value="P:fatty acid beta-oxidation"/>
    <property type="evidence" value="ECO:0007669"/>
    <property type="project" value="UniProtKB-UniPathway"/>
</dbReference>
<dbReference type="Gene3D" id="3.40.50.720">
    <property type="entry name" value="NAD(P)-binding Rossmann-like Domain"/>
    <property type="match status" value="1"/>
</dbReference>
<evidence type="ECO:0000256" key="3">
    <source>
        <dbReference type="ARBA" id="ARBA00006484"/>
    </source>
</evidence>
<keyword evidence="7" id="KW-1185">Reference proteome</keyword>
<protein>
    <submittedName>
        <fullName evidence="6">Short-chain dehydrogenase</fullName>
    </submittedName>
</protein>
<dbReference type="Proteomes" id="UP000240988">
    <property type="component" value="Unassembled WGS sequence"/>
</dbReference>
<dbReference type="SUPFAM" id="SSF54637">
    <property type="entry name" value="Thioesterase/thiol ester dehydrase-isomerase"/>
    <property type="match status" value="1"/>
</dbReference>
<dbReference type="PRINTS" id="PR00081">
    <property type="entry name" value="GDHRDH"/>
</dbReference>
<reference evidence="6 7" key="1">
    <citation type="submission" date="2017-01" db="EMBL/GenBank/DDBJ databases">
        <authorList>
            <consortium name="Urmite Genomes"/>
        </authorList>
    </citation>
    <scope>NUCLEOTIDE SEQUENCE [LARGE SCALE GENOMIC DNA]</scope>
    <source>
        <strain evidence="6 7">AB57</strain>
    </source>
</reference>
<dbReference type="InterPro" id="IPR002347">
    <property type="entry name" value="SDR_fam"/>
</dbReference>
<dbReference type="Pfam" id="PF13561">
    <property type="entry name" value="adh_short_C2"/>
    <property type="match status" value="1"/>
</dbReference>
<dbReference type="PANTHER" id="PTHR48107:SF7">
    <property type="entry name" value="RE15974P"/>
    <property type="match status" value="1"/>
</dbReference>
<dbReference type="InterPro" id="IPR029069">
    <property type="entry name" value="HotDog_dom_sf"/>
</dbReference>
<evidence type="ECO:0000313" key="6">
    <source>
        <dbReference type="EMBL" id="SPM37078.1"/>
    </source>
</evidence>
<feature type="domain" description="MaoC-like" evidence="5">
    <location>
        <begin position="19"/>
        <end position="113"/>
    </location>
</feature>
<dbReference type="InterPro" id="IPR036291">
    <property type="entry name" value="NAD(P)-bd_dom_sf"/>
</dbReference>
<dbReference type="FunFam" id="3.40.50.720:FF:000084">
    <property type="entry name" value="Short-chain dehydrogenase reductase"/>
    <property type="match status" value="1"/>
</dbReference>